<dbReference type="Pfam" id="PF12799">
    <property type="entry name" value="LRR_4"/>
    <property type="match status" value="1"/>
</dbReference>
<keyword evidence="1" id="KW-0433">Leucine-rich repeat</keyword>
<evidence type="ECO:0000256" key="4">
    <source>
        <dbReference type="SAM" id="MobiDB-lite"/>
    </source>
</evidence>
<evidence type="ECO:0000313" key="5">
    <source>
        <dbReference type="EMBL" id="CAH1786377.1"/>
    </source>
</evidence>
<dbReference type="PROSITE" id="PS51450">
    <property type="entry name" value="LRR"/>
    <property type="match status" value="4"/>
</dbReference>
<dbReference type="InterPro" id="IPR000048">
    <property type="entry name" value="IQ_motif_EF-hand-BS"/>
</dbReference>
<reference evidence="5" key="1">
    <citation type="submission" date="2022-03" db="EMBL/GenBank/DDBJ databases">
        <authorList>
            <person name="Martin C."/>
        </authorList>
    </citation>
    <scope>NUCLEOTIDE SEQUENCE</scope>
</reference>
<feature type="region of interest" description="Disordered" evidence="4">
    <location>
        <begin position="313"/>
        <end position="363"/>
    </location>
</feature>
<feature type="compositionally biased region" description="Basic and acidic residues" evidence="4">
    <location>
        <begin position="1200"/>
        <end position="1216"/>
    </location>
</feature>
<feature type="compositionally biased region" description="Basic and acidic residues" evidence="4">
    <location>
        <begin position="1381"/>
        <end position="1391"/>
    </location>
</feature>
<feature type="region of interest" description="Disordered" evidence="4">
    <location>
        <begin position="934"/>
        <end position="965"/>
    </location>
</feature>
<feature type="region of interest" description="Disordered" evidence="4">
    <location>
        <begin position="539"/>
        <end position="558"/>
    </location>
</feature>
<feature type="compositionally biased region" description="Pro residues" evidence="4">
    <location>
        <begin position="1125"/>
        <end position="1134"/>
    </location>
</feature>
<dbReference type="EMBL" id="CAIIXF020000006">
    <property type="protein sequence ID" value="CAH1786377.1"/>
    <property type="molecule type" value="Genomic_DNA"/>
</dbReference>
<keyword evidence="3" id="KW-0175">Coiled coil</keyword>
<feature type="compositionally biased region" description="Polar residues" evidence="4">
    <location>
        <begin position="934"/>
        <end position="950"/>
    </location>
</feature>
<evidence type="ECO:0000256" key="1">
    <source>
        <dbReference type="ARBA" id="ARBA00022614"/>
    </source>
</evidence>
<gene>
    <name evidence="5" type="ORF">OFUS_LOCUS12290</name>
</gene>
<dbReference type="CDD" id="cd22265">
    <property type="entry name" value="UDM1_RNF168"/>
    <property type="match status" value="1"/>
</dbReference>
<feature type="compositionally biased region" description="Polar residues" evidence="4">
    <location>
        <begin position="1158"/>
        <end position="1171"/>
    </location>
</feature>
<dbReference type="Pfam" id="PF00612">
    <property type="entry name" value="IQ"/>
    <property type="match status" value="3"/>
</dbReference>
<feature type="region of interest" description="Disordered" evidence="4">
    <location>
        <begin position="377"/>
        <end position="490"/>
    </location>
</feature>
<evidence type="ECO:0000313" key="6">
    <source>
        <dbReference type="Proteomes" id="UP000749559"/>
    </source>
</evidence>
<dbReference type="CDD" id="cd23767">
    <property type="entry name" value="IQCD"/>
    <property type="match status" value="3"/>
</dbReference>
<keyword evidence="6" id="KW-1185">Reference proteome</keyword>
<comment type="caution">
    <text evidence="5">The sequence shown here is derived from an EMBL/GenBank/DDBJ whole genome shotgun (WGS) entry which is preliminary data.</text>
</comment>
<dbReference type="Gene3D" id="1.20.5.190">
    <property type="match status" value="1"/>
</dbReference>
<dbReference type="SUPFAM" id="SSF52058">
    <property type="entry name" value="L domain-like"/>
    <property type="match status" value="1"/>
</dbReference>
<protein>
    <submittedName>
        <fullName evidence="5">Uncharacterized protein</fullName>
    </submittedName>
</protein>
<feature type="region of interest" description="Disordered" evidence="4">
    <location>
        <begin position="33"/>
        <end position="57"/>
    </location>
</feature>
<dbReference type="SMART" id="SM00015">
    <property type="entry name" value="IQ"/>
    <property type="match status" value="4"/>
</dbReference>
<dbReference type="PANTHER" id="PTHR46652">
    <property type="entry name" value="LEUCINE-RICH REPEAT AND IQ DOMAIN-CONTAINING PROTEIN 1-RELATED"/>
    <property type="match status" value="1"/>
</dbReference>
<dbReference type="InterPro" id="IPR050836">
    <property type="entry name" value="SDS22/Internalin_LRR"/>
</dbReference>
<dbReference type="InterPro" id="IPR001611">
    <property type="entry name" value="Leu-rich_rpt"/>
</dbReference>
<feature type="compositionally biased region" description="Basic and acidic residues" evidence="4">
    <location>
        <begin position="147"/>
        <end position="161"/>
    </location>
</feature>
<accession>A0A8J1U0B3</accession>
<dbReference type="OrthoDB" id="266138at2759"/>
<dbReference type="Gene3D" id="3.80.10.10">
    <property type="entry name" value="Ribonuclease Inhibitor"/>
    <property type="match status" value="1"/>
</dbReference>
<dbReference type="InterPro" id="IPR032675">
    <property type="entry name" value="LRR_dom_sf"/>
</dbReference>
<dbReference type="PROSITE" id="PS50096">
    <property type="entry name" value="IQ"/>
    <property type="match status" value="4"/>
</dbReference>
<sequence length="1437" mass="167753">MTMHNMEAGSSDVDAWIEEEIQRQLDALSPHLLDVGEDEPNVDEESIESNDNEEEEMPETFMSFINHVQHQTVHAEQQLEECDTIIQDADKKLTNVDSRKVYGLLQELAKEQGDDDPLTFRERMLNEIDEDDKKGFEIDASPTTEAVKIERDTKVSDTPRLDDDDDADGESTSAIELKALEQLKELEEKHKERELRRKQEEETRMQALKIKEEEIMKRRQEKIELLKIQEREMAEERQKKEEELKVQQQEEISKNELIQKQFDAQQKKEEDARVKEQEQLAREKTELEKTTLKKKNYSASRIQAFFKGNKDRKMYGEIIKQKKAERRREQELKRVKEIEQERAEHERRTKLMAEEKERQELEDQRLKALEEKRKQQELEEIEKKEKERKKEESERLRKEEEIRKHKEEEIKKKEEKERLEQERKREEEQIKKEEEEKRKIEEEKQRRIKEEEEKRRKLEEEERLRKEEELKRQQEEEQRREEEQRKQQELENQLLEEERARKEEEARLLAESLSPKLEKCRIAWMESCKPWSKIQSLSKTRKLRTSRKPRRPSSSKVQVTIPHESILKAAKVSALAQVTTVELHDLPGSSLSSLGQCLRLKHLVVNNSYLVAVEGLENCHQLQYLDLKQNSVEYLDLNNLKYLWYLDLSNNSLASIHGLEETSGIKYLNLAHNKISRLGGLGGLKQLHTLNVSFNQLINTRGLSEVPAMQHLDVSHNHLAAIDELEDLCLLQTLRAEGNSIQQVPNLKNQVLLQELLLQENNVSTIQGVSESWLPLLSTLNLNQNNLSTLGDLSHCIMLKTVDLGSNMIMNTDDFLPQLAECNNLQDLTIDDVLDHMTTWSKLPSLVHLNGLEKPAEFKTENNKRLRSNFEKVCHMQIEGYRNLVQTYENSIKSLPGRPNTLPTKAQHQQSFYTQSHTLAEEDRYMHEYGDITRQSQDNNKSFDNVLDSNNQEKEPIEQENHSVGSKSSEELAAIRIQSHWRGYVVRRDIDYHTKLWLAATIIQSAWRGYYTRLAVRALREQSIIMSYNVDIKTLESSAVKIQALWRGYCLRKKLQQAYMYAKLDDDEDLNMDLDMNMFNFNEAELDQEWLPPETPQLLHKPPVLRKISPSRDRGHTPNGHHVPRPPLPRPPSAPRRAWRNADSPISVSTGEEIDQVQIENTPKHSSNNILGNAGSRLPEGYDPQQKPPRPPSSILSGADTHRSHLSRKEEKMSEEWGFKDGRTAELMYKRAKKLQYNSQRKKKLGQLDPKQRLALVRKLEETTHQVVTARPPARKIPSRLNYFAAKEEEERKRKILKSEKDLDKNNRVFEWVHTQVGSHDVSDSKINQGMKKRFSSESNLPKMDAELVAGGRVSLVASPLALESVDDNNSTRSRSRSRRHSDDLSPRGRLDLPPIKTNSAPSMKIKERNTMYSWRMPVKNNDVGWGGGQKRSNSKR</sequence>
<name>A0A8J1U0B3_OWEFU</name>
<feature type="compositionally biased region" description="Acidic residues" evidence="4">
    <location>
        <begin position="35"/>
        <end position="57"/>
    </location>
</feature>
<dbReference type="InterPro" id="IPR025875">
    <property type="entry name" value="Leu-rich_rpt_4"/>
</dbReference>
<dbReference type="Proteomes" id="UP000749559">
    <property type="component" value="Unassembled WGS sequence"/>
</dbReference>
<dbReference type="PANTHER" id="PTHR46652:SF7">
    <property type="entry name" value="LEUCINE-RICH REPEAT AND IQ DOMAIN-CONTAINING PROTEIN 1"/>
    <property type="match status" value="1"/>
</dbReference>
<organism evidence="5 6">
    <name type="scientific">Owenia fusiformis</name>
    <name type="common">Polychaete worm</name>
    <dbReference type="NCBI Taxonomy" id="6347"/>
    <lineage>
        <taxon>Eukaryota</taxon>
        <taxon>Metazoa</taxon>
        <taxon>Spiralia</taxon>
        <taxon>Lophotrochozoa</taxon>
        <taxon>Annelida</taxon>
        <taxon>Polychaeta</taxon>
        <taxon>Sedentaria</taxon>
        <taxon>Canalipalpata</taxon>
        <taxon>Sabellida</taxon>
        <taxon>Oweniida</taxon>
        <taxon>Oweniidae</taxon>
        <taxon>Owenia</taxon>
    </lineage>
</organism>
<feature type="compositionally biased region" description="Basic and acidic residues" evidence="4">
    <location>
        <begin position="951"/>
        <end position="961"/>
    </location>
</feature>
<feature type="coiled-coil region" evidence="3">
    <location>
        <begin position="176"/>
        <end position="295"/>
    </location>
</feature>
<evidence type="ECO:0000256" key="2">
    <source>
        <dbReference type="ARBA" id="ARBA00022737"/>
    </source>
</evidence>
<proteinExistence type="predicted"/>
<feature type="compositionally biased region" description="Basic and acidic residues" evidence="4">
    <location>
        <begin position="377"/>
        <end position="489"/>
    </location>
</feature>
<evidence type="ECO:0000256" key="3">
    <source>
        <dbReference type="SAM" id="Coils"/>
    </source>
</evidence>
<feature type="region of interest" description="Disordered" evidence="4">
    <location>
        <begin position="1366"/>
        <end position="1437"/>
    </location>
</feature>
<keyword evidence="2" id="KW-0677">Repeat</keyword>
<feature type="region of interest" description="Disordered" evidence="4">
    <location>
        <begin position="146"/>
        <end position="173"/>
    </location>
</feature>
<dbReference type="InterPro" id="IPR027417">
    <property type="entry name" value="P-loop_NTPase"/>
</dbReference>
<dbReference type="SUPFAM" id="SSF52540">
    <property type="entry name" value="P-loop containing nucleoside triphosphate hydrolases"/>
    <property type="match status" value="1"/>
</dbReference>
<feature type="region of interest" description="Disordered" evidence="4">
    <location>
        <begin position="1094"/>
        <end position="1216"/>
    </location>
</feature>
<feature type="compositionally biased region" description="Basic residues" evidence="4">
    <location>
        <begin position="539"/>
        <end position="553"/>
    </location>
</feature>